<dbReference type="EMBL" id="CM056788">
    <property type="protein sequence ID" value="KAJ8730998.1"/>
    <property type="molecule type" value="Genomic_DNA"/>
</dbReference>
<reference evidence="1" key="1">
    <citation type="submission" date="2023-03" db="EMBL/GenBank/DDBJ databases">
        <title>Chromosome-level genomes of two armyworms, Mythimna separata and Mythimna loreyi, provide insights into the biosynthesis and reception of sex pheromones.</title>
        <authorList>
            <person name="Zhao H."/>
        </authorList>
    </citation>
    <scope>NUCLEOTIDE SEQUENCE</scope>
    <source>
        <strain evidence="1">BeijingLab</strain>
    </source>
</reference>
<proteinExistence type="predicted"/>
<sequence length="1513" mass="167514">MRQNVRPINGAFQRFQCCVKRGEMWTCAGVLALVACASAVTRDQFYPHGPGYDQNLPRGAEVASPEIPLKVPIKFFGEIYDTIFVNNYGVLTFRADIPSFLNIEFPLPYASIAAFYSNIDTTNSGAVYYRETNEPHVLSKAEESVQNNFHDYYDFKPTSVFIATWEDVTFTTSDRIDLRKNRFQTAIISNGTESFVEFLYPERDIQWVQKDTQVLSLPDAKAQAGFVSEDGRIYTLRGSGSHQIRNIVAWSNVQEPGRYVFRIGNIPPEGNIAVPDQYNQSEVEIEEETKTCAQSGPSVCHIQARCVDYQAGICCQCAEGYYGNGKLCIKDDVPLRVHGKINGAINNINLNEVDIQAYVVVADGRAYTALSLVPGGLGSSLQLLHVLGGVVGWIFAKPSGSAKNGYQLTGSVFNHTADIWFPATGDRVTINQEYLGHDVFDQIILETDIRGTLPVILAGTKLEISDYDEQYTLVEPGLLRSESTRTFTNKVTGEKYEQRVSQTFTFNTCRFAPASAEDNKPSTLKISKNYLGYEVRENVVRYGMSNKIYPLGEEDPCIVGRNSCGPHSSCVVQGNSFACVCETGFTDIYQDNTLACVDIDECATGIHNCDSNADCSNHDGGFQCRCRQGFIGNGLNCKPLSTCQTKKCDFNARCIDNPDGEAICACNPGYNGDGQYCFPNFETACASCSPYASCIFTGNNYECKCNTGYSGDGLYCVEIARRDETTRPPTVDNGNNEADYNDTFVLPECNQYSCSCPPGYSDYRDELNNQLCRRDYDAPQPEPSENYYPQPTDTYYQPPTEPYYQISPEPRYPTSTEAYPTEPDNNSPSSWDPSYQRPVNGEYSPSENSYPPPSENSYPDSSQNGYPSSTDNSYYPQPDHNYQQTLDNNYPSPTPNQYQPPTDNSFTVPTQNNNQPPSENNNGQPNYQQSPDPHYQQPEYPPTDNTDNNDSLFKCEEDSDCPPNAVCTYSSADASSDWEGKHCVCPEGYEGDAFECIEKTGAYCACGLNGHCINTRPDEYICVCDLGYHGDGYSCRPNFSCKNNSDCEYNAECRPDEKSNEYICQCLKGYIKDQNDACIPDGNLCSGGWCAEHASCLYDPDLDLNYCHCDDGYTGDAISQCVPEGRTCDITNDCSDNAVCTPVDDTYQCVCRDGYTGDGYTCVAEATCRNDPNMCDLHASCLFRHDAYVCECNAGYNGNGSQCNLNPRKAGNFLVASDGASVYKVPFQVTSRDFATPFNSGISQIAVGVDVDCEVGKIYWGDVVSYAIKTAAYDGSDSSLFLSEGVKSPEGIAVDWSSRNIFWTDSRKLTIEVANLDTKARKVLFAVDRISNPRGIAVHPRRGKIFWSDWKRTNPKIEWANMDGTQRGIFLDNSDVALPNSLAIDWERDRLCYADAGLQSIKCVTIDTQEKETIATNCSYPFGLAIHGDTFYWTDWKTLKIESINVETQVRGQVPIATASRRLYGVAVAPDTCPPAQSVCAYRNGGCSADQLCLPDGNNGRSCVDADQTLSRL</sequence>
<keyword evidence="2" id="KW-1185">Reference proteome</keyword>
<evidence type="ECO:0000313" key="2">
    <source>
        <dbReference type="Proteomes" id="UP001231649"/>
    </source>
</evidence>
<accession>A0ACC2R5Y7</accession>
<organism evidence="1 2">
    <name type="scientific">Mythimna loreyi</name>
    <dbReference type="NCBI Taxonomy" id="667449"/>
    <lineage>
        <taxon>Eukaryota</taxon>
        <taxon>Metazoa</taxon>
        <taxon>Ecdysozoa</taxon>
        <taxon>Arthropoda</taxon>
        <taxon>Hexapoda</taxon>
        <taxon>Insecta</taxon>
        <taxon>Pterygota</taxon>
        <taxon>Neoptera</taxon>
        <taxon>Endopterygota</taxon>
        <taxon>Lepidoptera</taxon>
        <taxon>Glossata</taxon>
        <taxon>Ditrysia</taxon>
        <taxon>Noctuoidea</taxon>
        <taxon>Noctuidae</taxon>
        <taxon>Noctuinae</taxon>
        <taxon>Hadenini</taxon>
        <taxon>Mythimna</taxon>
    </lineage>
</organism>
<evidence type="ECO:0000313" key="1">
    <source>
        <dbReference type="EMBL" id="KAJ8730998.1"/>
    </source>
</evidence>
<protein>
    <submittedName>
        <fullName evidence="1">Uncharacterized protein</fullName>
    </submittedName>
</protein>
<dbReference type="Proteomes" id="UP001231649">
    <property type="component" value="Chromosome 12"/>
</dbReference>
<comment type="caution">
    <text evidence="1">The sequence shown here is derived from an EMBL/GenBank/DDBJ whole genome shotgun (WGS) entry which is preliminary data.</text>
</comment>
<name>A0ACC2R5Y7_9NEOP</name>
<gene>
    <name evidence="1" type="ORF">PYW08_002411</name>
</gene>